<dbReference type="InterPro" id="IPR038648">
    <property type="entry name" value="PHR_sf"/>
</dbReference>
<dbReference type="InterPro" id="IPR000210">
    <property type="entry name" value="BTB/POZ_dom"/>
</dbReference>
<dbReference type="SMART" id="SM00225">
    <property type="entry name" value="BTB"/>
    <property type="match status" value="1"/>
</dbReference>
<organism evidence="2 3">
    <name type="scientific">Porites lobata</name>
    <dbReference type="NCBI Taxonomy" id="104759"/>
    <lineage>
        <taxon>Eukaryota</taxon>
        <taxon>Metazoa</taxon>
        <taxon>Cnidaria</taxon>
        <taxon>Anthozoa</taxon>
        <taxon>Hexacorallia</taxon>
        <taxon>Scleractinia</taxon>
        <taxon>Fungiina</taxon>
        <taxon>Poritidae</taxon>
        <taxon>Porites</taxon>
    </lineage>
</organism>
<dbReference type="Gene3D" id="2.60.120.820">
    <property type="entry name" value="PHR domain"/>
    <property type="match status" value="1"/>
</dbReference>
<reference evidence="2 3" key="1">
    <citation type="submission" date="2022-05" db="EMBL/GenBank/DDBJ databases">
        <authorList>
            <consortium name="Genoscope - CEA"/>
            <person name="William W."/>
        </authorList>
    </citation>
    <scope>NUCLEOTIDE SEQUENCE [LARGE SCALE GENOMIC DNA]</scope>
</reference>
<dbReference type="Pfam" id="PF00651">
    <property type="entry name" value="BTB"/>
    <property type="match status" value="1"/>
</dbReference>
<dbReference type="InterPro" id="IPR011333">
    <property type="entry name" value="SKP1/BTB/POZ_sf"/>
</dbReference>
<dbReference type="EMBL" id="CALNXK010000105">
    <property type="protein sequence ID" value="CAH3156596.1"/>
    <property type="molecule type" value="Genomic_DNA"/>
</dbReference>
<evidence type="ECO:0000259" key="1">
    <source>
        <dbReference type="PROSITE" id="PS50097"/>
    </source>
</evidence>
<dbReference type="PROSITE" id="PS50097">
    <property type="entry name" value="BTB"/>
    <property type="match status" value="1"/>
</dbReference>
<dbReference type="SMART" id="SM00875">
    <property type="entry name" value="BACK"/>
    <property type="match status" value="1"/>
</dbReference>
<keyword evidence="3" id="KW-1185">Reference proteome</keyword>
<dbReference type="PANTHER" id="PTHR45774">
    <property type="entry name" value="BTB/POZ DOMAIN-CONTAINING"/>
    <property type="match status" value="1"/>
</dbReference>
<sequence length="462" mass="52641">MFNNTLLSDIKFAFPNPDSNSMIPAHKYVLATSSLVFFTMFYGDLAETSDTINITDCDSDVFLRFLRFIYCEEANFEDIMCAIDVWHLADKYDVPSLAKECLEYLDGNMDPVDAFDLLTYARRFNNEFLEQTCWEVIDYNAEAIVADESFLDVQHAFLLSFVKRSSARIKELSLFQALDRWATKKCEEASTRVDGEHKRQFLGEEMIRHFRFSLMSPKEFSDEVEPSGVLQANEILDVFKQFSFVSIPGGFKFSTSPRRSSYEAMTLSCDLGSIKNGSFMTHVSRKTGLLAFAVTEDISLGGVRIVTDKGRESCRVSLAISHGDKQLRRINDHNFTCNTGTYQSADLSFGRYGEIDVVFNRPFALAKNTCYTIKTNTDTTNNLDSGFVYQHKDQKPKETNSVNTIISFSYFGNCDKNCPEHSAVGGEITKLVFVHDNEPTDVPYWVEEEHPLLRRSSRWVSQ</sequence>
<dbReference type="SUPFAM" id="SSF54695">
    <property type="entry name" value="POZ domain"/>
    <property type="match status" value="1"/>
</dbReference>
<evidence type="ECO:0000313" key="3">
    <source>
        <dbReference type="Proteomes" id="UP001159405"/>
    </source>
</evidence>
<evidence type="ECO:0000313" key="2">
    <source>
        <dbReference type="EMBL" id="CAH3156596.1"/>
    </source>
</evidence>
<accession>A0ABN8Q3N1</accession>
<dbReference type="Gene3D" id="3.30.710.10">
    <property type="entry name" value="Potassium Channel Kv1.1, Chain A"/>
    <property type="match status" value="1"/>
</dbReference>
<name>A0ABN8Q3N1_9CNID</name>
<dbReference type="Proteomes" id="UP001159405">
    <property type="component" value="Unassembled WGS sequence"/>
</dbReference>
<proteinExistence type="predicted"/>
<dbReference type="Gene3D" id="1.25.40.420">
    <property type="match status" value="1"/>
</dbReference>
<dbReference type="InterPro" id="IPR011705">
    <property type="entry name" value="BACK"/>
</dbReference>
<dbReference type="PANTHER" id="PTHR45774:SF3">
    <property type="entry name" value="BTB (POZ) DOMAIN-CONTAINING 2B-RELATED"/>
    <property type="match status" value="1"/>
</dbReference>
<gene>
    <name evidence="2" type="ORF">PLOB_00001866</name>
</gene>
<dbReference type="Pfam" id="PF07707">
    <property type="entry name" value="BACK"/>
    <property type="match status" value="1"/>
</dbReference>
<feature type="domain" description="BTB" evidence="1">
    <location>
        <begin position="8"/>
        <end position="78"/>
    </location>
</feature>
<comment type="caution">
    <text evidence="2">The sequence shown here is derived from an EMBL/GenBank/DDBJ whole genome shotgun (WGS) entry which is preliminary data.</text>
</comment>
<protein>
    <recommendedName>
        <fullName evidence="1">BTB domain-containing protein</fullName>
    </recommendedName>
</protein>